<accession>A0A9X9EQ52</accession>
<dbReference type="Proteomes" id="UP000309170">
    <property type="component" value="Unassembled WGS sequence"/>
</dbReference>
<comment type="caution">
    <text evidence="1">The sequence shown here is derived from an EMBL/GenBank/DDBJ whole genome shotgun (WGS) entry which is preliminary data.</text>
</comment>
<dbReference type="AlphaFoldDB" id="A0A9X9EQ52"/>
<name>A0A9X9EQ52_9BACI</name>
<organism evidence="1 2">
    <name type="scientific">Peribacillus simplex</name>
    <dbReference type="NCBI Taxonomy" id="1478"/>
    <lineage>
        <taxon>Bacteria</taxon>
        <taxon>Bacillati</taxon>
        <taxon>Bacillota</taxon>
        <taxon>Bacilli</taxon>
        <taxon>Bacillales</taxon>
        <taxon>Bacillaceae</taxon>
        <taxon>Peribacillus</taxon>
    </lineage>
</organism>
<dbReference type="EMBL" id="SZNT01000700">
    <property type="protein sequence ID" value="TKH03382.1"/>
    <property type="molecule type" value="Genomic_DNA"/>
</dbReference>
<dbReference type="RefSeq" id="WP_137024749.1">
    <property type="nucleotide sequence ID" value="NZ_SZNT01000700.1"/>
</dbReference>
<protein>
    <submittedName>
        <fullName evidence="1">Uncharacterized protein</fullName>
    </submittedName>
</protein>
<sequence length="114" mass="13856">MKLFIHKIFDIHFSFWENGNHKLIEKTKELQGGAWKKSLSEISIYTLQERLDTKEKNGHHPFSDFSDVDMLQWFLQRREHLKQQHEKSTRTVQAYEQNLFNLFNNCSLIRWKSM</sequence>
<evidence type="ECO:0000313" key="1">
    <source>
        <dbReference type="EMBL" id="TKH03382.1"/>
    </source>
</evidence>
<evidence type="ECO:0000313" key="2">
    <source>
        <dbReference type="Proteomes" id="UP000309170"/>
    </source>
</evidence>
<gene>
    <name evidence="1" type="ORF">FC678_25145</name>
</gene>
<proteinExistence type="predicted"/>
<reference evidence="1 2" key="1">
    <citation type="journal article" date="2019" name="Environ. Microbiol.">
        <title>An active ?-lactamase is a part of an orchestrated cell wall stress resistance network of Bacillus subtilis and related rhizosphere species.</title>
        <authorList>
            <person name="Bucher T."/>
            <person name="Keren-Paz A."/>
            <person name="Hausser J."/>
            <person name="Olender T."/>
            <person name="Cytryn E."/>
            <person name="Kolodkin-Gal I."/>
        </authorList>
    </citation>
    <scope>NUCLEOTIDE SEQUENCE [LARGE SCALE GENOMIC DNA]</scope>
    <source>
        <strain evidence="1 2">I4</strain>
    </source>
</reference>